<feature type="transmembrane region" description="Helical" evidence="6">
    <location>
        <begin position="201"/>
        <end position="223"/>
    </location>
</feature>
<comment type="caution">
    <text evidence="8">The sequence shown here is derived from an EMBL/GenBank/DDBJ whole genome shotgun (WGS) entry which is preliminary data.</text>
</comment>
<evidence type="ECO:0000313" key="9">
    <source>
        <dbReference type="Proteomes" id="UP000191154"/>
    </source>
</evidence>
<dbReference type="Proteomes" id="UP000191154">
    <property type="component" value="Unassembled WGS sequence"/>
</dbReference>
<sequence length="236" mass="26264">MKFDIAFMFIALKAALKYTPITLILAIIPLIIGIFMGTFVAVARLFKIKILGRVLQFLVVTIKGIPLVLQIIIINFAVIGYIDFLSDKYKWTFASKDINRVYIVLIAMTIFSIVNISETIRGALTAIDKGQYEAAYSIGLTRMQALKRIILPQAFPVAVPVLCNNFIGLIKGSSLAFVISVTDLMNGALITATSNYKYLEAYVASAIVYWLICVAIEKASVILEKHLNVYRKEEVI</sequence>
<dbReference type="GO" id="GO:0055085">
    <property type="term" value="P:transmembrane transport"/>
    <property type="evidence" value="ECO:0007669"/>
    <property type="project" value="InterPro"/>
</dbReference>
<dbReference type="PANTHER" id="PTHR30614">
    <property type="entry name" value="MEMBRANE COMPONENT OF AMINO ACID ABC TRANSPORTER"/>
    <property type="match status" value="1"/>
</dbReference>
<comment type="similarity">
    <text evidence="6">Belongs to the binding-protein-dependent transport system permease family.</text>
</comment>
<keyword evidence="5 6" id="KW-0472">Membrane</keyword>
<keyword evidence="6" id="KW-0813">Transport</keyword>
<evidence type="ECO:0000256" key="5">
    <source>
        <dbReference type="ARBA" id="ARBA00023136"/>
    </source>
</evidence>
<proteinExistence type="inferred from homology"/>
<evidence type="ECO:0000256" key="4">
    <source>
        <dbReference type="ARBA" id="ARBA00022989"/>
    </source>
</evidence>
<dbReference type="GO" id="GO:0006865">
    <property type="term" value="P:amino acid transport"/>
    <property type="evidence" value="ECO:0007669"/>
    <property type="project" value="UniProtKB-KW"/>
</dbReference>
<dbReference type="Pfam" id="PF00528">
    <property type="entry name" value="BPD_transp_1"/>
    <property type="match status" value="1"/>
</dbReference>
<comment type="subcellular location">
    <subcellularLocation>
        <location evidence="6">Cell membrane</location>
        <topology evidence="6">Multi-pass membrane protein</topology>
    </subcellularLocation>
    <subcellularLocation>
        <location evidence="1">Membrane</location>
        <topology evidence="1">Multi-pass membrane protein</topology>
    </subcellularLocation>
</comment>
<feature type="domain" description="ABC transmembrane type-1" evidence="7">
    <location>
        <begin position="19"/>
        <end position="220"/>
    </location>
</feature>
<feature type="transmembrane region" description="Helical" evidence="6">
    <location>
        <begin position="54"/>
        <end position="82"/>
    </location>
</feature>
<dbReference type="PANTHER" id="PTHR30614:SF0">
    <property type="entry name" value="L-CYSTINE TRANSPORT SYSTEM PERMEASE PROTEIN TCYL"/>
    <property type="match status" value="1"/>
</dbReference>
<keyword evidence="4 6" id="KW-1133">Transmembrane helix</keyword>
<dbReference type="InterPro" id="IPR035906">
    <property type="entry name" value="MetI-like_sf"/>
</dbReference>
<dbReference type="EMBL" id="LZYZ01000002">
    <property type="protein sequence ID" value="OOM14337.1"/>
    <property type="molecule type" value="Genomic_DNA"/>
</dbReference>
<dbReference type="AlphaFoldDB" id="A0A1S8NCY7"/>
<keyword evidence="2 6" id="KW-0812">Transmembrane</keyword>
<evidence type="ECO:0000256" key="3">
    <source>
        <dbReference type="ARBA" id="ARBA00022970"/>
    </source>
</evidence>
<evidence type="ECO:0000313" key="8">
    <source>
        <dbReference type="EMBL" id="OOM14337.1"/>
    </source>
</evidence>
<dbReference type="GO" id="GO:0005886">
    <property type="term" value="C:plasma membrane"/>
    <property type="evidence" value="ECO:0007669"/>
    <property type="project" value="UniProtKB-SubCell"/>
</dbReference>
<feature type="transmembrane region" description="Helical" evidence="6">
    <location>
        <begin position="20"/>
        <end position="42"/>
    </location>
</feature>
<gene>
    <name evidence="8" type="primary">tcyM</name>
    <name evidence="8" type="ORF">CLOSAC_12100</name>
</gene>
<dbReference type="InterPro" id="IPR000515">
    <property type="entry name" value="MetI-like"/>
</dbReference>
<organism evidence="8 9">
    <name type="scientific">Clostridium saccharobutylicum</name>
    <dbReference type="NCBI Taxonomy" id="169679"/>
    <lineage>
        <taxon>Bacteria</taxon>
        <taxon>Bacillati</taxon>
        <taxon>Bacillota</taxon>
        <taxon>Clostridia</taxon>
        <taxon>Eubacteriales</taxon>
        <taxon>Clostridiaceae</taxon>
        <taxon>Clostridium</taxon>
    </lineage>
</organism>
<evidence type="ECO:0000256" key="2">
    <source>
        <dbReference type="ARBA" id="ARBA00022692"/>
    </source>
</evidence>
<name>A0A1S8NCY7_CLOSA</name>
<dbReference type="InterPro" id="IPR043429">
    <property type="entry name" value="ArtM/GltK/GlnP/TcyL/YhdX-like"/>
</dbReference>
<reference evidence="8 9" key="1">
    <citation type="submission" date="2016-05" db="EMBL/GenBank/DDBJ databases">
        <title>Microbial solvent formation.</title>
        <authorList>
            <person name="Poehlein A."/>
            <person name="Montoya Solano J.D."/>
            <person name="Flitsch S."/>
            <person name="Krabben P."/>
            <person name="Duerre P."/>
            <person name="Daniel R."/>
        </authorList>
    </citation>
    <scope>NUCLEOTIDE SEQUENCE [LARGE SCALE GENOMIC DNA]</scope>
    <source>
        <strain evidence="8 9">L1-8</strain>
    </source>
</reference>
<evidence type="ECO:0000259" key="7">
    <source>
        <dbReference type="PROSITE" id="PS50928"/>
    </source>
</evidence>
<accession>A0A1S8NCY7</accession>
<dbReference type="PROSITE" id="PS50928">
    <property type="entry name" value="ABC_TM1"/>
    <property type="match status" value="1"/>
</dbReference>
<dbReference type="CDD" id="cd06261">
    <property type="entry name" value="TM_PBP2"/>
    <property type="match status" value="1"/>
</dbReference>
<dbReference type="Gene3D" id="1.10.3720.10">
    <property type="entry name" value="MetI-like"/>
    <property type="match status" value="1"/>
</dbReference>
<keyword evidence="3" id="KW-0029">Amino-acid transport</keyword>
<protein>
    <submittedName>
        <fullName evidence="8">L-cystine transport system permease protein TcyM</fullName>
    </submittedName>
</protein>
<evidence type="ECO:0000256" key="6">
    <source>
        <dbReference type="RuleBase" id="RU363032"/>
    </source>
</evidence>
<dbReference type="RefSeq" id="WP_077864606.1">
    <property type="nucleotide sequence ID" value="NZ_LZYZ01000002.1"/>
</dbReference>
<dbReference type="SUPFAM" id="SSF161098">
    <property type="entry name" value="MetI-like"/>
    <property type="match status" value="1"/>
</dbReference>
<feature type="transmembrane region" description="Helical" evidence="6">
    <location>
        <begin position="102"/>
        <end position="120"/>
    </location>
</feature>
<evidence type="ECO:0000256" key="1">
    <source>
        <dbReference type="ARBA" id="ARBA00004141"/>
    </source>
</evidence>